<dbReference type="EMBL" id="MU006298">
    <property type="protein sequence ID" value="KAF2852508.1"/>
    <property type="molecule type" value="Genomic_DNA"/>
</dbReference>
<organism evidence="2 3">
    <name type="scientific">Plenodomus tracheiphilus IPT5</name>
    <dbReference type="NCBI Taxonomy" id="1408161"/>
    <lineage>
        <taxon>Eukaryota</taxon>
        <taxon>Fungi</taxon>
        <taxon>Dikarya</taxon>
        <taxon>Ascomycota</taxon>
        <taxon>Pezizomycotina</taxon>
        <taxon>Dothideomycetes</taxon>
        <taxon>Pleosporomycetidae</taxon>
        <taxon>Pleosporales</taxon>
        <taxon>Pleosporineae</taxon>
        <taxon>Leptosphaeriaceae</taxon>
        <taxon>Plenodomus</taxon>
    </lineage>
</organism>
<evidence type="ECO:0000313" key="2">
    <source>
        <dbReference type="EMBL" id="KAF2852508.1"/>
    </source>
</evidence>
<dbReference type="PANTHER" id="PTHR24148">
    <property type="entry name" value="ANKYRIN REPEAT DOMAIN-CONTAINING PROTEIN 39 HOMOLOG-RELATED"/>
    <property type="match status" value="1"/>
</dbReference>
<dbReference type="PANTHER" id="PTHR24148:SF73">
    <property type="entry name" value="HET DOMAIN PROTEIN (AFU_ORTHOLOGUE AFUA_8G01020)"/>
    <property type="match status" value="1"/>
</dbReference>
<dbReference type="AlphaFoldDB" id="A0A6A7BE95"/>
<gene>
    <name evidence="2" type="ORF">T440DRAFT_29338</name>
</gene>
<proteinExistence type="predicted"/>
<name>A0A6A7BE95_9PLEO</name>
<dbReference type="OrthoDB" id="194358at2759"/>
<protein>
    <recommendedName>
        <fullName evidence="1">Heterokaryon incompatibility domain-containing protein</fullName>
    </recommendedName>
</protein>
<keyword evidence="3" id="KW-1185">Reference proteome</keyword>
<dbReference type="InterPro" id="IPR052895">
    <property type="entry name" value="HetReg/Transcr_Mod"/>
</dbReference>
<evidence type="ECO:0000313" key="3">
    <source>
        <dbReference type="Proteomes" id="UP000799423"/>
    </source>
</evidence>
<dbReference type="InterPro" id="IPR010730">
    <property type="entry name" value="HET"/>
</dbReference>
<evidence type="ECO:0000259" key="1">
    <source>
        <dbReference type="Pfam" id="PF06985"/>
    </source>
</evidence>
<reference evidence="2" key="1">
    <citation type="submission" date="2020-01" db="EMBL/GenBank/DDBJ databases">
        <authorList>
            <consortium name="DOE Joint Genome Institute"/>
            <person name="Haridas S."/>
            <person name="Albert R."/>
            <person name="Binder M."/>
            <person name="Bloem J."/>
            <person name="Labutti K."/>
            <person name="Salamov A."/>
            <person name="Andreopoulos B."/>
            <person name="Baker S.E."/>
            <person name="Barry K."/>
            <person name="Bills G."/>
            <person name="Bluhm B.H."/>
            <person name="Cannon C."/>
            <person name="Castanera R."/>
            <person name="Culley D.E."/>
            <person name="Daum C."/>
            <person name="Ezra D."/>
            <person name="Gonzalez J.B."/>
            <person name="Henrissat B."/>
            <person name="Kuo A."/>
            <person name="Liang C."/>
            <person name="Lipzen A."/>
            <person name="Lutzoni F."/>
            <person name="Magnuson J."/>
            <person name="Mondo S."/>
            <person name="Nolan M."/>
            <person name="Ohm R."/>
            <person name="Pangilinan J."/>
            <person name="Park H.-J."/>
            <person name="Ramirez L."/>
            <person name="Alfaro M."/>
            <person name="Sun H."/>
            <person name="Tritt A."/>
            <person name="Yoshinaga Y."/>
            <person name="Zwiers L.-H."/>
            <person name="Turgeon B.G."/>
            <person name="Goodwin S.B."/>
            <person name="Spatafora J.W."/>
            <person name="Crous P.W."/>
            <person name="Grigoriev I.V."/>
        </authorList>
    </citation>
    <scope>NUCLEOTIDE SEQUENCE</scope>
    <source>
        <strain evidence="2">IPT5</strain>
    </source>
</reference>
<accession>A0A6A7BE95</accession>
<dbReference type="Proteomes" id="UP000799423">
    <property type="component" value="Unassembled WGS sequence"/>
</dbReference>
<feature type="domain" description="Heterokaryon incompatibility" evidence="1">
    <location>
        <begin position="64"/>
        <end position="127"/>
    </location>
</feature>
<dbReference type="Pfam" id="PF06985">
    <property type="entry name" value="HET"/>
    <property type="match status" value="1"/>
</dbReference>
<sequence length="138" mass="16163">MLLSGKRMAMHQNLFRLLRVVYRGLASSFPPNSEQIEQTPHNTRAQRRTFEEINLREFFKNSRSFSRLNGYARHYIRSTKISNASEAFWMDALCIDQFNIGEKNHQMAQMGLVSSRARRVQLWLGLTSRCLLTLLQIL</sequence>